<reference evidence="4 6" key="1">
    <citation type="submission" date="2017-11" db="EMBL/GenBank/DDBJ databases">
        <title>The genome of Rhizophagus clarus HR1 reveals common genetic basis of auxotrophy among arbuscular mycorrhizal fungi.</title>
        <authorList>
            <person name="Kobayashi Y."/>
        </authorList>
    </citation>
    <scope>NUCLEOTIDE SEQUENCE [LARGE SCALE GENOMIC DNA]</scope>
    <source>
        <strain evidence="4 6">HR1</strain>
    </source>
</reference>
<feature type="compositionally biased region" description="Basic and acidic residues" evidence="2">
    <location>
        <begin position="156"/>
        <end position="177"/>
    </location>
</feature>
<proteinExistence type="predicted"/>
<feature type="compositionally biased region" description="Acidic residues" evidence="2">
    <location>
        <begin position="116"/>
        <end position="132"/>
    </location>
</feature>
<dbReference type="SUPFAM" id="SSF47095">
    <property type="entry name" value="HMG-box"/>
    <property type="match status" value="2"/>
</dbReference>
<accession>A0A2Z6RIT4</accession>
<dbReference type="GO" id="GO:0005634">
    <property type="term" value="C:nucleus"/>
    <property type="evidence" value="ECO:0007669"/>
    <property type="project" value="UniProtKB-UniRule"/>
</dbReference>
<evidence type="ECO:0000256" key="2">
    <source>
        <dbReference type="SAM" id="MobiDB-lite"/>
    </source>
</evidence>
<gene>
    <name evidence="5" type="ORF">RCL2_000162800</name>
    <name evidence="4" type="ORF">RclHR1_02810019</name>
</gene>
<protein>
    <submittedName>
        <fullName evidence="5">High mobility group box domain-containing protein</fullName>
    </submittedName>
</protein>
<evidence type="ECO:0000256" key="1">
    <source>
        <dbReference type="PROSITE-ProRule" id="PRU00267"/>
    </source>
</evidence>
<dbReference type="EMBL" id="BLAL01000011">
    <property type="protein sequence ID" value="GES74131.1"/>
    <property type="molecule type" value="Genomic_DNA"/>
</dbReference>
<feature type="region of interest" description="Disordered" evidence="2">
    <location>
        <begin position="156"/>
        <end position="195"/>
    </location>
</feature>
<dbReference type="InterPro" id="IPR009071">
    <property type="entry name" value="HMG_box_dom"/>
</dbReference>
<dbReference type="Pfam" id="PF00505">
    <property type="entry name" value="HMG_box"/>
    <property type="match status" value="1"/>
</dbReference>
<keyword evidence="1" id="KW-0539">Nucleus</keyword>
<sequence>MGLFETSALTYEETVERPVYGYLLHNDEQRIEILEKQPNISAKELSITITNNWKSFSEEKKNEYAERAKELNWKRLNEFEKSAHLEKLANKLKETSHENSEINDRQYKKSRYYSESDYDEQDSDEETSETDDCNIYTQESFKYDSSVLAQYSDPESIKKDLFNDPPERRASCDEQNHESYIQNNENSVSNTEYNNSSSDYDLLLNTEEDSEVDESNQCYLQGLIHTYKNHKKSQYNESTHTPYFHSEPWIQPSKENEDSIENEELVPIPSNDTSQCQSEVTFQKDLSVSEEIFPEHCSLLDIQLDTSSYQENILTDKLGKKSLEIQFSIKSYDKENENICVQENKKGKSTTPLQTRYNVNYAYHNEPNSYKSRSMQQFQQERYGLKVPVPCITACEHYKKVVKFDGKNKHGSQMRQTELTKSINEKWKQMIFSESIAKMDKERYEREREEYLTSQYECFLRSQEGIPLNEWL</sequence>
<keyword evidence="1" id="KW-0238">DNA-binding</keyword>
<dbReference type="InterPro" id="IPR036910">
    <property type="entry name" value="HMG_box_dom_sf"/>
</dbReference>
<keyword evidence="6" id="KW-1185">Reference proteome</keyword>
<evidence type="ECO:0000313" key="6">
    <source>
        <dbReference type="Proteomes" id="UP000247702"/>
    </source>
</evidence>
<name>A0A2Z6RIT4_9GLOM</name>
<dbReference type="Gene3D" id="1.10.30.10">
    <property type="entry name" value="High mobility group box domain"/>
    <property type="match status" value="1"/>
</dbReference>
<evidence type="ECO:0000313" key="5">
    <source>
        <dbReference type="EMBL" id="GES74131.1"/>
    </source>
</evidence>
<feature type="domain" description="HMG box" evidence="3">
    <location>
        <begin position="15"/>
        <end position="83"/>
    </location>
</feature>
<dbReference type="AlphaFoldDB" id="A0A2Z6RIT4"/>
<evidence type="ECO:0000259" key="3">
    <source>
        <dbReference type="PROSITE" id="PS50118"/>
    </source>
</evidence>
<comment type="caution">
    <text evidence="4">The sequence shown here is derived from an EMBL/GenBank/DDBJ whole genome shotgun (WGS) entry which is preliminary data.</text>
</comment>
<dbReference type="OrthoDB" id="5550281at2759"/>
<organism evidence="4 6">
    <name type="scientific">Rhizophagus clarus</name>
    <dbReference type="NCBI Taxonomy" id="94130"/>
    <lineage>
        <taxon>Eukaryota</taxon>
        <taxon>Fungi</taxon>
        <taxon>Fungi incertae sedis</taxon>
        <taxon>Mucoromycota</taxon>
        <taxon>Glomeromycotina</taxon>
        <taxon>Glomeromycetes</taxon>
        <taxon>Glomerales</taxon>
        <taxon>Glomeraceae</taxon>
        <taxon>Rhizophagus</taxon>
    </lineage>
</organism>
<feature type="region of interest" description="Disordered" evidence="2">
    <location>
        <begin position="90"/>
        <end position="136"/>
    </location>
</feature>
<dbReference type="GO" id="GO:0003677">
    <property type="term" value="F:DNA binding"/>
    <property type="evidence" value="ECO:0007669"/>
    <property type="project" value="UniProtKB-UniRule"/>
</dbReference>
<dbReference type="EMBL" id="BEXD01002013">
    <property type="protein sequence ID" value="GBB96701.1"/>
    <property type="molecule type" value="Genomic_DNA"/>
</dbReference>
<reference evidence="5" key="2">
    <citation type="submission" date="2019-10" db="EMBL/GenBank/DDBJ databases">
        <title>Conservation and host-specific expression of non-tandemly repeated heterogenous ribosome RNA gene in arbuscular mycorrhizal fungi.</title>
        <authorList>
            <person name="Maeda T."/>
            <person name="Kobayashi Y."/>
            <person name="Nakagawa T."/>
            <person name="Ezawa T."/>
            <person name="Yamaguchi K."/>
            <person name="Bino T."/>
            <person name="Nishimoto Y."/>
            <person name="Shigenobu S."/>
            <person name="Kawaguchi M."/>
        </authorList>
    </citation>
    <scope>NUCLEOTIDE SEQUENCE</scope>
    <source>
        <strain evidence="5">HR1</strain>
    </source>
</reference>
<dbReference type="PROSITE" id="PS50118">
    <property type="entry name" value="HMG_BOX_2"/>
    <property type="match status" value="1"/>
</dbReference>
<dbReference type="Proteomes" id="UP000247702">
    <property type="component" value="Unassembled WGS sequence"/>
</dbReference>
<feature type="DNA-binding region" description="HMG box" evidence="1">
    <location>
        <begin position="15"/>
        <end position="83"/>
    </location>
</feature>
<feature type="compositionally biased region" description="Basic and acidic residues" evidence="2">
    <location>
        <begin position="90"/>
        <end position="107"/>
    </location>
</feature>
<feature type="compositionally biased region" description="Polar residues" evidence="2">
    <location>
        <begin position="178"/>
        <end position="195"/>
    </location>
</feature>
<dbReference type="Proteomes" id="UP000615446">
    <property type="component" value="Unassembled WGS sequence"/>
</dbReference>
<evidence type="ECO:0000313" key="4">
    <source>
        <dbReference type="EMBL" id="GBB96701.1"/>
    </source>
</evidence>